<dbReference type="InterPro" id="IPR011701">
    <property type="entry name" value="MFS"/>
</dbReference>
<dbReference type="InterPro" id="IPR022324">
    <property type="entry name" value="Bacilysin_exporter_BacE_put"/>
</dbReference>
<dbReference type="STRING" id="512565.AMIS_58040"/>
<dbReference type="Pfam" id="PF07690">
    <property type="entry name" value="MFS_1"/>
    <property type="match status" value="1"/>
</dbReference>
<evidence type="ECO:0000256" key="2">
    <source>
        <dbReference type="ARBA" id="ARBA00022475"/>
    </source>
</evidence>
<dbReference type="PANTHER" id="PTHR23513">
    <property type="entry name" value="INTEGRAL MEMBRANE EFFLUX PROTEIN-RELATED"/>
    <property type="match status" value="1"/>
</dbReference>
<dbReference type="KEGG" id="ams:AMIS_58040"/>
<dbReference type="AlphaFoldDB" id="I0HDD7"/>
<name>I0HDD7_ACTM4</name>
<dbReference type="InterPro" id="IPR036259">
    <property type="entry name" value="MFS_trans_sf"/>
</dbReference>
<sequence length="416" mass="43850">MGRGFGWLWAAYAVSTLGTWLAFDAFSLIAILALDAGPAQVSLLAAAGLAVGALTAIPLGPWVEFRRKRPVMVGADLVRFAAMASVPVAYVLHVLTFGQLLVVSMVAVTADITFRAASGAFLKWLVPRDALLEANARFETTTWTATVLGPPLGGAAIKLFGPVLTVAANAVSFLVSALFLRGAGDREPPPPARPARRISRADLATGWRHLLADPPLRRLYLNTVLVNGLIMATAPLLAVLMLGTLGFPPWQYGLAFAVPCLGGLLGSRLARPLALRYGRTRVLRVAGVLRVCWSVPLALITTGPAGLATVMVAEFLLILSASVFSPLMSTERLDRTPQDRVARVLAAWTVTDKTTVAALTALWGLLAAAAGTRVAIGAAGLLLLATPIFLIGPNTSVPRPAADKNSRDSQFDSRGR</sequence>
<dbReference type="HOGENOM" id="CLU_034180_13_2_11"/>
<proteinExistence type="predicted"/>
<accession>I0HDD7</accession>
<evidence type="ECO:0000256" key="5">
    <source>
        <dbReference type="ARBA" id="ARBA00023136"/>
    </source>
</evidence>
<feature type="transmembrane region" description="Helical" evidence="6">
    <location>
        <begin position="374"/>
        <end position="392"/>
    </location>
</feature>
<feature type="transmembrane region" description="Helical" evidence="6">
    <location>
        <begin position="80"/>
        <end position="108"/>
    </location>
</feature>
<keyword evidence="2" id="KW-1003">Cell membrane</keyword>
<gene>
    <name evidence="7" type="ordered locus">AMIS_58040</name>
</gene>
<dbReference type="PANTHER" id="PTHR23513:SF6">
    <property type="entry name" value="MAJOR FACILITATOR SUPERFAMILY ASSOCIATED DOMAIN-CONTAINING PROTEIN"/>
    <property type="match status" value="1"/>
</dbReference>
<dbReference type="eggNOG" id="COG2814">
    <property type="taxonomic scope" value="Bacteria"/>
</dbReference>
<dbReference type="EMBL" id="AP012319">
    <property type="protein sequence ID" value="BAL91024.1"/>
    <property type="molecule type" value="Genomic_DNA"/>
</dbReference>
<evidence type="ECO:0000256" key="3">
    <source>
        <dbReference type="ARBA" id="ARBA00022692"/>
    </source>
</evidence>
<dbReference type="GO" id="GO:0022857">
    <property type="term" value="F:transmembrane transporter activity"/>
    <property type="evidence" value="ECO:0007669"/>
    <property type="project" value="InterPro"/>
</dbReference>
<dbReference type="Gene3D" id="1.20.1250.20">
    <property type="entry name" value="MFS general substrate transporter like domains"/>
    <property type="match status" value="1"/>
</dbReference>
<evidence type="ECO:0000256" key="1">
    <source>
        <dbReference type="ARBA" id="ARBA00004651"/>
    </source>
</evidence>
<evidence type="ECO:0000313" key="8">
    <source>
        <dbReference type="Proteomes" id="UP000007882"/>
    </source>
</evidence>
<organism evidence="7 8">
    <name type="scientific">Actinoplanes missouriensis (strain ATCC 14538 / DSM 43046 / CBS 188.64 / JCM 3121 / NBRC 102363 / NCIMB 12654 / NRRL B-3342 / UNCC 431)</name>
    <dbReference type="NCBI Taxonomy" id="512565"/>
    <lineage>
        <taxon>Bacteria</taxon>
        <taxon>Bacillati</taxon>
        <taxon>Actinomycetota</taxon>
        <taxon>Actinomycetes</taxon>
        <taxon>Micromonosporales</taxon>
        <taxon>Micromonosporaceae</taxon>
        <taxon>Actinoplanes</taxon>
    </lineage>
</organism>
<dbReference type="PRINTS" id="PR01988">
    <property type="entry name" value="EXPORTERBACE"/>
</dbReference>
<feature type="transmembrane region" description="Helical" evidence="6">
    <location>
        <begin position="7"/>
        <end position="33"/>
    </location>
</feature>
<evidence type="ECO:0000256" key="6">
    <source>
        <dbReference type="SAM" id="Phobius"/>
    </source>
</evidence>
<keyword evidence="5 6" id="KW-0472">Membrane</keyword>
<protein>
    <submittedName>
        <fullName evidence="7">Putative MFS transporter</fullName>
    </submittedName>
</protein>
<keyword evidence="3 6" id="KW-0812">Transmembrane</keyword>
<evidence type="ECO:0000313" key="7">
    <source>
        <dbReference type="EMBL" id="BAL91024.1"/>
    </source>
</evidence>
<dbReference type="OrthoDB" id="3811961at2"/>
<keyword evidence="8" id="KW-1185">Reference proteome</keyword>
<feature type="transmembrane region" description="Helical" evidence="6">
    <location>
        <begin position="250"/>
        <end position="270"/>
    </location>
</feature>
<dbReference type="GO" id="GO:0005886">
    <property type="term" value="C:plasma membrane"/>
    <property type="evidence" value="ECO:0007669"/>
    <property type="project" value="UniProtKB-SubCell"/>
</dbReference>
<feature type="transmembrane region" description="Helical" evidence="6">
    <location>
        <begin position="219"/>
        <end position="244"/>
    </location>
</feature>
<dbReference type="RefSeq" id="WP_014445912.1">
    <property type="nucleotide sequence ID" value="NC_017093.1"/>
</dbReference>
<feature type="transmembrane region" description="Helical" evidence="6">
    <location>
        <begin position="159"/>
        <end position="180"/>
    </location>
</feature>
<evidence type="ECO:0000256" key="4">
    <source>
        <dbReference type="ARBA" id="ARBA00022989"/>
    </source>
</evidence>
<feature type="transmembrane region" description="Helical" evidence="6">
    <location>
        <begin position="39"/>
        <end position="59"/>
    </location>
</feature>
<dbReference type="Proteomes" id="UP000007882">
    <property type="component" value="Chromosome"/>
</dbReference>
<dbReference type="SUPFAM" id="SSF103473">
    <property type="entry name" value="MFS general substrate transporter"/>
    <property type="match status" value="1"/>
</dbReference>
<comment type="subcellular location">
    <subcellularLocation>
        <location evidence="1">Cell membrane</location>
        <topology evidence="1">Multi-pass membrane protein</topology>
    </subcellularLocation>
</comment>
<reference evidence="7 8" key="1">
    <citation type="submission" date="2012-02" db="EMBL/GenBank/DDBJ databases">
        <title>Complete genome sequence of Actinoplanes missouriensis 431 (= NBRC 102363).</title>
        <authorList>
            <person name="Ohnishi Y."/>
            <person name="Ishikawa J."/>
            <person name="Sekine M."/>
            <person name="Hosoyama A."/>
            <person name="Harada T."/>
            <person name="Narita H."/>
            <person name="Hata T."/>
            <person name="Konno Y."/>
            <person name="Tutikane K."/>
            <person name="Fujita N."/>
            <person name="Horinouchi S."/>
            <person name="Hayakawa M."/>
        </authorList>
    </citation>
    <scope>NUCLEOTIDE SEQUENCE [LARGE SCALE GENOMIC DNA]</scope>
    <source>
        <strain evidence="8">ATCC 14538 / DSM 43046 / CBS 188.64 / JCM 3121 / NBRC 102363 / NCIMB 12654 / NRRL B-3342 / UNCC 431</strain>
    </source>
</reference>
<keyword evidence="4 6" id="KW-1133">Transmembrane helix</keyword>
<dbReference type="CDD" id="cd06173">
    <property type="entry name" value="MFS_MefA_like"/>
    <property type="match status" value="1"/>
</dbReference>
<dbReference type="PATRIC" id="fig|512565.3.peg.5802"/>